<proteinExistence type="predicted"/>
<dbReference type="EMBL" id="LAZR01063430">
    <property type="protein sequence ID" value="KKK59533.1"/>
    <property type="molecule type" value="Genomic_DNA"/>
</dbReference>
<organism evidence="1">
    <name type="scientific">marine sediment metagenome</name>
    <dbReference type="NCBI Taxonomy" id="412755"/>
    <lineage>
        <taxon>unclassified sequences</taxon>
        <taxon>metagenomes</taxon>
        <taxon>ecological metagenomes</taxon>
    </lineage>
</organism>
<dbReference type="AlphaFoldDB" id="A0A0F8WS93"/>
<evidence type="ECO:0000313" key="1">
    <source>
        <dbReference type="EMBL" id="KKK59533.1"/>
    </source>
</evidence>
<gene>
    <name evidence="1" type="ORF">LCGC14_3033420</name>
</gene>
<name>A0A0F8WS93_9ZZZZ</name>
<comment type="caution">
    <text evidence="1">The sequence shown here is derived from an EMBL/GenBank/DDBJ whole genome shotgun (WGS) entry which is preliminary data.</text>
</comment>
<protein>
    <submittedName>
        <fullName evidence="1">Uncharacterized protein</fullName>
    </submittedName>
</protein>
<sequence length="135" mass="16159">MYDHISKFVDNYIKEDSRVDVKIKRLELLTVIKENHLKHKTIFNEAMKGYANELEKVLSEKLEMVRAGSKIEKSIRLPEPEDHTGDYERIMKMLDMDVRETIELDERQFAEYVMDDWIWKQEWVANNSAYTAMVK</sequence>
<accession>A0A0F8WS93</accession>
<reference evidence="1" key="1">
    <citation type="journal article" date="2015" name="Nature">
        <title>Complex archaea that bridge the gap between prokaryotes and eukaryotes.</title>
        <authorList>
            <person name="Spang A."/>
            <person name="Saw J.H."/>
            <person name="Jorgensen S.L."/>
            <person name="Zaremba-Niedzwiedzka K."/>
            <person name="Martijn J."/>
            <person name="Lind A.E."/>
            <person name="van Eijk R."/>
            <person name="Schleper C."/>
            <person name="Guy L."/>
            <person name="Ettema T.J."/>
        </authorList>
    </citation>
    <scope>NUCLEOTIDE SEQUENCE</scope>
</reference>